<name>A0A1M7T389_9SPHN</name>
<dbReference type="AlphaFoldDB" id="A0A1M7T389"/>
<gene>
    <name evidence="2" type="ORF">SAMN02745193_02834</name>
</gene>
<keyword evidence="3" id="KW-1185">Reference proteome</keyword>
<sequence length="152" mass="16436">MFEKANPFSVPLPPALGGRRVEDGPRARHAVSGAAGERAESRPARRASDALRAVEWSEITARLKAARDLRLLMLHESQGRIDAVAASFGDAAASYFAMIEDDERVVNPDALEASKAFGDMDATHVDDRYDRISEGDTANLMEAPGGDAREIQ</sequence>
<feature type="region of interest" description="Disordered" evidence="1">
    <location>
        <begin position="1"/>
        <end position="48"/>
    </location>
</feature>
<organism evidence="2 3">
    <name type="scientific">Erythrobacter sanguineus</name>
    <dbReference type="NCBI Taxonomy" id="198312"/>
    <lineage>
        <taxon>Bacteria</taxon>
        <taxon>Pseudomonadati</taxon>
        <taxon>Pseudomonadota</taxon>
        <taxon>Alphaproteobacteria</taxon>
        <taxon>Sphingomonadales</taxon>
        <taxon>Erythrobacteraceae</taxon>
        <taxon>Erythrobacter/Porphyrobacter group</taxon>
        <taxon>Erythrobacter</taxon>
    </lineage>
</organism>
<evidence type="ECO:0000313" key="3">
    <source>
        <dbReference type="Proteomes" id="UP000184391"/>
    </source>
</evidence>
<protein>
    <submittedName>
        <fullName evidence="2">Uncharacterized protein</fullName>
    </submittedName>
</protein>
<evidence type="ECO:0000313" key="2">
    <source>
        <dbReference type="EMBL" id="SHN65168.1"/>
    </source>
</evidence>
<proteinExistence type="predicted"/>
<dbReference type="STRING" id="198312.SAMN02745193_02834"/>
<dbReference type="Proteomes" id="UP000184391">
    <property type="component" value="Unassembled WGS sequence"/>
</dbReference>
<dbReference type="EMBL" id="FRDF01000020">
    <property type="protein sequence ID" value="SHN65168.1"/>
    <property type="molecule type" value="Genomic_DNA"/>
</dbReference>
<feature type="compositionally biased region" description="Basic and acidic residues" evidence="1">
    <location>
        <begin position="37"/>
        <end position="48"/>
    </location>
</feature>
<accession>A0A1M7T389</accession>
<reference evidence="3" key="1">
    <citation type="submission" date="2016-12" db="EMBL/GenBank/DDBJ databases">
        <authorList>
            <person name="Varghese N."/>
            <person name="Submissions S."/>
        </authorList>
    </citation>
    <scope>NUCLEOTIDE SEQUENCE [LARGE SCALE GENOMIC DNA]</scope>
    <source>
        <strain evidence="3">DSM 11032</strain>
    </source>
</reference>
<evidence type="ECO:0000256" key="1">
    <source>
        <dbReference type="SAM" id="MobiDB-lite"/>
    </source>
</evidence>
<dbReference type="OrthoDB" id="7391989at2"/>
<dbReference type="RefSeq" id="WP_072675661.1">
    <property type="nucleotide sequence ID" value="NZ_FRDF01000020.1"/>
</dbReference>